<feature type="compositionally biased region" description="Low complexity" evidence="1">
    <location>
        <begin position="641"/>
        <end position="652"/>
    </location>
</feature>
<keyword evidence="3" id="KW-1185">Reference proteome</keyword>
<accession>A0A316ULU3</accession>
<feature type="compositionally biased region" description="Polar residues" evidence="1">
    <location>
        <begin position="590"/>
        <end position="599"/>
    </location>
</feature>
<feature type="compositionally biased region" description="Polar residues" evidence="1">
    <location>
        <begin position="779"/>
        <end position="788"/>
    </location>
</feature>
<feature type="compositionally biased region" description="Low complexity" evidence="1">
    <location>
        <begin position="11"/>
        <end position="20"/>
    </location>
</feature>
<evidence type="ECO:0000256" key="1">
    <source>
        <dbReference type="SAM" id="MobiDB-lite"/>
    </source>
</evidence>
<feature type="compositionally biased region" description="Polar residues" evidence="1">
    <location>
        <begin position="732"/>
        <end position="741"/>
    </location>
</feature>
<feature type="region of interest" description="Disordered" evidence="1">
    <location>
        <begin position="1189"/>
        <end position="1386"/>
    </location>
</feature>
<protein>
    <submittedName>
        <fullName evidence="2">Uncharacterized protein</fullName>
    </submittedName>
</protein>
<dbReference type="GO" id="GO:0046982">
    <property type="term" value="F:protein heterodimerization activity"/>
    <property type="evidence" value="ECO:0007669"/>
    <property type="project" value="InterPro"/>
</dbReference>
<organism evidence="2 3">
    <name type="scientific">Jaminaea rosea</name>
    <dbReference type="NCBI Taxonomy" id="1569628"/>
    <lineage>
        <taxon>Eukaryota</taxon>
        <taxon>Fungi</taxon>
        <taxon>Dikarya</taxon>
        <taxon>Basidiomycota</taxon>
        <taxon>Ustilaginomycotina</taxon>
        <taxon>Exobasidiomycetes</taxon>
        <taxon>Microstromatales</taxon>
        <taxon>Microstromatales incertae sedis</taxon>
        <taxon>Jaminaea</taxon>
    </lineage>
</organism>
<feature type="compositionally biased region" description="Polar residues" evidence="1">
    <location>
        <begin position="432"/>
        <end position="452"/>
    </location>
</feature>
<dbReference type="STRING" id="1569628.A0A316ULU3"/>
<dbReference type="GeneID" id="37031644"/>
<dbReference type="RefSeq" id="XP_025359963.1">
    <property type="nucleotide sequence ID" value="XM_025509821.1"/>
</dbReference>
<feature type="region of interest" description="Disordered" evidence="1">
    <location>
        <begin position="554"/>
        <end position="994"/>
    </location>
</feature>
<feature type="region of interest" description="Disordered" evidence="1">
    <location>
        <begin position="378"/>
        <end position="500"/>
    </location>
</feature>
<feature type="compositionally biased region" description="Low complexity" evidence="1">
    <location>
        <begin position="1348"/>
        <end position="1362"/>
    </location>
</feature>
<proteinExistence type="predicted"/>
<feature type="region of interest" description="Disordered" evidence="1">
    <location>
        <begin position="1"/>
        <end position="20"/>
    </location>
</feature>
<feature type="compositionally biased region" description="Polar residues" evidence="1">
    <location>
        <begin position="389"/>
        <end position="399"/>
    </location>
</feature>
<dbReference type="OrthoDB" id="5382203at2759"/>
<evidence type="ECO:0000313" key="3">
    <source>
        <dbReference type="Proteomes" id="UP000245884"/>
    </source>
</evidence>
<feature type="compositionally biased region" description="Polar residues" evidence="1">
    <location>
        <begin position="848"/>
        <end position="860"/>
    </location>
</feature>
<gene>
    <name evidence="2" type="ORF">BDZ90DRAFT_73671</name>
</gene>
<dbReference type="Proteomes" id="UP000245884">
    <property type="component" value="Unassembled WGS sequence"/>
</dbReference>
<sequence length="1386" mass="144944">MSRYGQPAIWASPPSSADSDSLWTNSIIFPSTSDDGMLTPPRRYSSIVDVSAPASTHGGDDETDASLQLTNDAAPLSPGQFCWNFSPRESIQRWSSRLTRAYIALVANLHSISQAMLAQDVPSYISARSANSIISESRPTRIQAETLSFLNRILDELLLFIVASSRSLATDRIKTNGLLRVLNNNVLAKDAVLEAELELRNYLQGKKAEGGRVPLGLSATSRWDGTEAFPVASAYAALRTRCQYYSTLGDREDEAATGDQHIMSPEGRPIATITPGVSIYVTALLEFVGEYILQHVAAIIERDNSDEAGLADLRAAIEEDEQMITLWRQMVVKQELEKRMQALGAIGGRTRRSIRPWKVPTGDEVDEAATDIAQWRATGSTAGHGGSGNRNRPGTSASISGPPPSWPVRDRSSSLGHAGTASDSYHNDTMSDSHGSVPASGSQTTNITTPSTEAPPALTRRSSIEKGLSGFFGAGRRRGSFKQQSQDFSAGGQGGRPSLAALKSGAANVDSNRPPDVNVEPADDFEALMMSGQTMKVSLTPNRLRTIEIERKAAESKKKEARQRPGVLNFASLKGDSGEASPRGGGGTSPAPTLTTLNERPSSRASSGGAPSPAPATTRKASSRVSAPPPSSYRGPSDPLTSASGQQSTSGGAPPPSPPNKDMSHARSRKMGRSASGDAQTQATKLQPRDKRASWSAAKDMMDLFNSTPPSPSTNAGGRFAGVAPEAGLAGGNNSNDSSISRVGGKMRALLGGRKSLSNATGGSQSPTTSFDRDRSESRQSNVVTPTIGTPVDIAETNEEEQRNVASPTDYAPASASSQGHGTSNSEHGGEFGLAGRLPGVVAPATQHGRSVSGVSNLSSFAGEAERRGSQQLEVPTPIDGNKTPLSSQPGVMDQTAPAGLSPPSAEDGSPSHTPVSYRGSVPSTPLPPAMPSPLDAARPDGPPSRKIPIGRRASRDEAPMMLRRRASVRSQMSDGAAGDQMGASATGGSTGGRFERANGTNSAMGFASQTTPMNRSSATFGYSHQGFGPGTPTSPNRPLNGYGGGIVRSASASSSAAGATSTLRVLAGLDKQMRACASVEECRALVSEALNVALREATTSAAAADGGPRSPTAQLKGLNLFSPKSDVKSVTSAPLPAHLVNTQTSQARAQPVLIMSNNYEEDDDETSAAFARNGSVAAWLLDDYAEPLPSRTDDSIPATRGPRMPTGGSGGSATTSKSMRTATSVVKGRSSSAVISSSTGEEDLSHSSSLSNTHHPRRSLDPYGPDSKRSRKISTNTVDEPNMYASADEGDDLDDEEVRGARSGSAGLMVDDELDDSPPPVDPGYEAAEDTATESSDASLSAAPTKTSRQPSTQASTSTSRSQRHPPSASKAAVRLARQEGRERM</sequence>
<reference evidence="2 3" key="1">
    <citation type="journal article" date="2018" name="Mol. Biol. Evol.">
        <title>Broad Genomic Sampling Reveals a Smut Pathogenic Ancestry of the Fungal Clade Ustilaginomycotina.</title>
        <authorList>
            <person name="Kijpornyongpan T."/>
            <person name="Mondo S.J."/>
            <person name="Barry K."/>
            <person name="Sandor L."/>
            <person name="Lee J."/>
            <person name="Lipzen A."/>
            <person name="Pangilinan J."/>
            <person name="LaButti K."/>
            <person name="Hainaut M."/>
            <person name="Henrissat B."/>
            <person name="Grigoriev I.V."/>
            <person name="Spatafora J.W."/>
            <person name="Aime M.C."/>
        </authorList>
    </citation>
    <scope>NUCLEOTIDE SEQUENCE [LARGE SCALE GENOMIC DNA]</scope>
    <source>
        <strain evidence="2 3">MCA 5214</strain>
    </source>
</reference>
<feature type="compositionally biased region" description="Polar residues" evidence="1">
    <location>
        <begin position="1220"/>
        <end position="1240"/>
    </location>
</feature>
<evidence type="ECO:0000313" key="2">
    <source>
        <dbReference type="EMBL" id="PWN25351.1"/>
    </source>
</evidence>
<feature type="compositionally biased region" description="Polar residues" evidence="1">
    <location>
        <begin position="1334"/>
        <end position="1347"/>
    </location>
</feature>
<feature type="compositionally biased region" description="Polar residues" evidence="1">
    <location>
        <begin position="705"/>
        <end position="716"/>
    </location>
</feature>
<dbReference type="Gene3D" id="1.10.20.10">
    <property type="entry name" value="Histone, subunit A"/>
    <property type="match status" value="1"/>
</dbReference>
<name>A0A316ULU3_9BASI</name>
<feature type="compositionally biased region" description="Acidic residues" evidence="1">
    <location>
        <begin position="1289"/>
        <end position="1298"/>
    </location>
</feature>
<feature type="compositionally biased region" description="Polar residues" evidence="1">
    <location>
        <begin position="756"/>
        <end position="770"/>
    </location>
</feature>
<feature type="compositionally biased region" description="Polar residues" evidence="1">
    <location>
        <begin position="815"/>
        <end position="827"/>
    </location>
</feature>
<dbReference type="InterPro" id="IPR009072">
    <property type="entry name" value="Histone-fold"/>
</dbReference>
<dbReference type="EMBL" id="KZ819676">
    <property type="protein sequence ID" value="PWN25351.1"/>
    <property type="molecule type" value="Genomic_DNA"/>
</dbReference>